<dbReference type="GO" id="GO:0015450">
    <property type="term" value="F:protein-transporting ATPase activity"/>
    <property type="evidence" value="ECO:0007669"/>
    <property type="project" value="InterPro"/>
</dbReference>
<dbReference type="HAMAP" id="MF_01464_B">
    <property type="entry name" value="SecF_B"/>
    <property type="match status" value="1"/>
</dbReference>
<comment type="similarity">
    <text evidence="9">Belongs to the SecD/SecF family. SecF subfamily.</text>
</comment>
<evidence type="ECO:0000256" key="4">
    <source>
        <dbReference type="ARBA" id="ARBA00022692"/>
    </source>
</evidence>
<dbReference type="InterPro" id="IPR055344">
    <property type="entry name" value="SecD_SecF_C_bact"/>
</dbReference>
<feature type="domain" description="Protein export membrane protein SecD/SecF C-terminal" evidence="11">
    <location>
        <begin position="254"/>
        <end position="426"/>
    </location>
</feature>
<feature type="transmembrane region" description="Helical" evidence="9">
    <location>
        <begin position="399"/>
        <end position="425"/>
    </location>
</feature>
<feature type="compositionally biased region" description="Acidic residues" evidence="10">
    <location>
        <begin position="457"/>
        <end position="472"/>
    </location>
</feature>
<keyword evidence="6 9" id="KW-1133">Transmembrane helix</keyword>
<feature type="transmembrane region" description="Helical" evidence="9">
    <location>
        <begin position="323"/>
        <end position="344"/>
    </location>
</feature>
<feature type="compositionally biased region" description="Acidic residues" evidence="10">
    <location>
        <begin position="480"/>
        <end position="497"/>
    </location>
</feature>
<dbReference type="SUPFAM" id="SSF82866">
    <property type="entry name" value="Multidrug efflux transporter AcrB transmembrane domain"/>
    <property type="match status" value="1"/>
</dbReference>
<keyword evidence="5 9" id="KW-0653">Protein transport</keyword>
<dbReference type="AlphaFoldDB" id="A0A2S9YQW5"/>
<evidence type="ECO:0000256" key="3">
    <source>
        <dbReference type="ARBA" id="ARBA00022475"/>
    </source>
</evidence>
<dbReference type="Pfam" id="PF07549">
    <property type="entry name" value="Sec_GG"/>
    <property type="match status" value="1"/>
</dbReference>
<accession>A0A2S9YQW5</accession>
<keyword evidence="4 9" id="KW-0812">Transmembrane</keyword>
<evidence type="ECO:0000313" key="13">
    <source>
        <dbReference type="Proteomes" id="UP000238823"/>
    </source>
</evidence>
<reference evidence="12 13" key="1">
    <citation type="submission" date="2018-03" db="EMBL/GenBank/DDBJ databases">
        <title>Draft Genome Sequences of the Obligatory Marine Myxobacteria Enhygromyxa salina SWB007.</title>
        <authorList>
            <person name="Poehlein A."/>
            <person name="Moghaddam J.A."/>
            <person name="Harms H."/>
            <person name="Alanjari M."/>
            <person name="Koenig G.M."/>
            <person name="Daniel R."/>
            <person name="Schaeberle T.F."/>
        </authorList>
    </citation>
    <scope>NUCLEOTIDE SEQUENCE [LARGE SCALE GENOMIC DNA]</scope>
    <source>
        <strain evidence="12 13">SWB007</strain>
    </source>
</reference>
<sequence length="523" mass="55271">MADNDNDQTTPEGATSGSRRRRGRGSGAGRGGDGSGRAAPPDPSKLKFFKLIPDDTHIDFVGRTKVGLVISMILVLLSLGTMVFNTVTSGSALNFGIDFQGGSSVRLALTKDVDIEDLRSLLDEEGYSGSSVVAVPDAENEVLIRVKEVVAISEAELAVCRDSLAGLEGTKLLPEDDGFVHPAESSKIFMKFTAQPSYPDIERLMTASGCHGTASAGTGKPGEFPVEFALVGVGNDIANTINERLGEGTVALPVVASETVGAKVGSQLKKDGVQAMLYAIGFIFLFVMIRFDLRFAPGGIVALAHDAIIVVGAFALTGKEFNLTSIAAVLTIIGYSINDTIVVFDRVRERVALNRDAPIRETTNSALNETLSRTILTSSTTLIVVLATWILGSGQIKDFAFALVVGLIAGTYSSLFVASPVFLWINDKMYKGKGHLLTADKDVERGTGTLLGPQIEGEGEGPSEGDAVDVEAVEAAPDAEGAESDADDSDGDDADDDLSVKVSDADKGLGERKTRRRRRRPKD</sequence>
<evidence type="ECO:0000256" key="1">
    <source>
        <dbReference type="ARBA" id="ARBA00004651"/>
    </source>
</evidence>
<evidence type="ECO:0000259" key="11">
    <source>
        <dbReference type="Pfam" id="PF02355"/>
    </source>
</evidence>
<evidence type="ECO:0000256" key="7">
    <source>
        <dbReference type="ARBA" id="ARBA00023010"/>
    </source>
</evidence>
<evidence type="ECO:0000256" key="2">
    <source>
        <dbReference type="ARBA" id="ARBA00022448"/>
    </source>
</evidence>
<evidence type="ECO:0000256" key="9">
    <source>
        <dbReference type="HAMAP-Rule" id="MF_01464"/>
    </source>
</evidence>
<comment type="caution">
    <text evidence="12">The sequence shown here is derived from an EMBL/GenBank/DDBJ whole genome shotgun (WGS) entry which is preliminary data.</text>
</comment>
<dbReference type="NCBIfam" id="TIGR00916">
    <property type="entry name" value="2A0604s01"/>
    <property type="match status" value="1"/>
</dbReference>
<organism evidence="12 13">
    <name type="scientific">Enhygromyxa salina</name>
    <dbReference type="NCBI Taxonomy" id="215803"/>
    <lineage>
        <taxon>Bacteria</taxon>
        <taxon>Pseudomonadati</taxon>
        <taxon>Myxococcota</taxon>
        <taxon>Polyangia</taxon>
        <taxon>Nannocystales</taxon>
        <taxon>Nannocystaceae</taxon>
        <taxon>Enhygromyxa</taxon>
    </lineage>
</organism>
<proteinExistence type="inferred from homology"/>
<name>A0A2S9YQW5_9BACT</name>
<comment type="subcellular location">
    <subcellularLocation>
        <location evidence="1 9">Cell membrane</location>
        <topology evidence="1 9">Multi-pass membrane protein</topology>
    </subcellularLocation>
</comment>
<dbReference type="Gene3D" id="1.20.1640.10">
    <property type="entry name" value="Multidrug efflux transporter AcrB transmembrane domain"/>
    <property type="match status" value="1"/>
</dbReference>
<feature type="region of interest" description="Disordered" evidence="10">
    <location>
        <begin position="1"/>
        <end position="42"/>
    </location>
</feature>
<evidence type="ECO:0000256" key="8">
    <source>
        <dbReference type="ARBA" id="ARBA00023136"/>
    </source>
</evidence>
<dbReference type="InterPro" id="IPR022813">
    <property type="entry name" value="SecD/SecF_arch_bac"/>
</dbReference>
<dbReference type="Proteomes" id="UP000238823">
    <property type="component" value="Unassembled WGS sequence"/>
</dbReference>
<evidence type="ECO:0000256" key="5">
    <source>
        <dbReference type="ARBA" id="ARBA00022927"/>
    </source>
</evidence>
<feature type="compositionally biased region" description="Gly residues" evidence="10">
    <location>
        <begin position="25"/>
        <end position="35"/>
    </location>
</feature>
<dbReference type="GO" id="GO:0043952">
    <property type="term" value="P:protein transport by the Sec complex"/>
    <property type="evidence" value="ECO:0007669"/>
    <property type="project" value="UniProtKB-UniRule"/>
</dbReference>
<feature type="transmembrane region" description="Helical" evidence="9">
    <location>
        <begin position="275"/>
        <end position="293"/>
    </location>
</feature>
<comment type="function">
    <text evidence="9">Part of the Sec protein translocase complex. Interacts with the SecYEG preprotein conducting channel. SecDF uses the proton motive force (PMF) to complete protein translocation after the ATP-dependent function of SecA.</text>
</comment>
<dbReference type="PANTHER" id="PTHR30081:SF8">
    <property type="entry name" value="PROTEIN TRANSLOCASE SUBUNIT SECF"/>
    <property type="match status" value="1"/>
</dbReference>
<gene>
    <name evidence="9" type="primary">secF</name>
    <name evidence="12" type="ORF">ENSA7_27880</name>
</gene>
<feature type="region of interest" description="Disordered" evidence="10">
    <location>
        <begin position="447"/>
        <end position="523"/>
    </location>
</feature>
<feature type="compositionally biased region" description="Basic and acidic residues" evidence="10">
    <location>
        <begin position="503"/>
        <end position="512"/>
    </location>
</feature>
<dbReference type="InterPro" id="IPR005665">
    <property type="entry name" value="SecF_bac"/>
</dbReference>
<feature type="transmembrane region" description="Helical" evidence="9">
    <location>
        <begin position="300"/>
        <end position="317"/>
    </location>
</feature>
<dbReference type="GO" id="GO:0005886">
    <property type="term" value="C:plasma membrane"/>
    <property type="evidence" value="ECO:0007669"/>
    <property type="project" value="UniProtKB-SubCell"/>
</dbReference>
<feature type="transmembrane region" description="Helical" evidence="9">
    <location>
        <begin position="66"/>
        <end position="84"/>
    </location>
</feature>
<keyword evidence="7 9" id="KW-0811">Translocation</keyword>
<evidence type="ECO:0000256" key="10">
    <source>
        <dbReference type="SAM" id="MobiDB-lite"/>
    </source>
</evidence>
<keyword evidence="2 9" id="KW-0813">Transport</keyword>
<dbReference type="GO" id="GO:0006605">
    <property type="term" value="P:protein targeting"/>
    <property type="evidence" value="ECO:0007669"/>
    <property type="project" value="UniProtKB-UniRule"/>
</dbReference>
<comment type="subunit">
    <text evidence="9">Forms a complex with SecD. Part of the essential Sec protein translocation apparatus which comprises SecA, SecYEG and auxiliary proteins SecDF. Other proteins may also be involved.</text>
</comment>
<dbReference type="NCBIfam" id="TIGR00966">
    <property type="entry name" value="transloc_SecF"/>
    <property type="match status" value="1"/>
</dbReference>
<evidence type="ECO:0000256" key="6">
    <source>
        <dbReference type="ARBA" id="ARBA00022989"/>
    </source>
</evidence>
<keyword evidence="3 9" id="KW-1003">Cell membrane</keyword>
<dbReference type="InterPro" id="IPR022645">
    <property type="entry name" value="SecD/SecF_bac"/>
</dbReference>
<dbReference type="PRINTS" id="PR01755">
    <property type="entry name" value="SECFTRNLCASE"/>
</dbReference>
<feature type="transmembrane region" description="Helical" evidence="9">
    <location>
        <begin position="375"/>
        <end position="393"/>
    </location>
</feature>
<evidence type="ECO:0000313" key="12">
    <source>
        <dbReference type="EMBL" id="PRQ07491.1"/>
    </source>
</evidence>
<dbReference type="Pfam" id="PF02355">
    <property type="entry name" value="SecD_SecF_C"/>
    <property type="match status" value="1"/>
</dbReference>
<keyword evidence="8 9" id="KW-0472">Membrane</keyword>
<dbReference type="PANTHER" id="PTHR30081">
    <property type="entry name" value="PROTEIN-EXPORT MEMBRANE PROTEIN SEC"/>
    <property type="match status" value="1"/>
</dbReference>
<feature type="compositionally biased region" description="Basic residues" evidence="10">
    <location>
        <begin position="513"/>
        <end position="523"/>
    </location>
</feature>
<dbReference type="EMBL" id="PVNL01000053">
    <property type="protein sequence ID" value="PRQ07491.1"/>
    <property type="molecule type" value="Genomic_DNA"/>
</dbReference>
<dbReference type="InterPro" id="IPR022646">
    <property type="entry name" value="SecD/SecF_CS"/>
</dbReference>
<protein>
    <recommendedName>
        <fullName evidence="9">Protein-export membrane protein SecF</fullName>
    </recommendedName>
</protein>
<dbReference type="InterPro" id="IPR048634">
    <property type="entry name" value="SecD_SecF_C"/>
</dbReference>
<dbReference type="GO" id="GO:0065002">
    <property type="term" value="P:intracellular protein transmembrane transport"/>
    <property type="evidence" value="ECO:0007669"/>
    <property type="project" value="UniProtKB-UniRule"/>
</dbReference>